<evidence type="ECO:0000313" key="3">
    <source>
        <dbReference type="Proteomes" id="UP000695562"/>
    </source>
</evidence>
<dbReference type="InterPro" id="IPR036047">
    <property type="entry name" value="F-box-like_dom_sf"/>
</dbReference>
<dbReference type="EMBL" id="AJWJ01000914">
    <property type="protein sequence ID" value="KAF2068597.1"/>
    <property type="molecule type" value="Genomic_DNA"/>
</dbReference>
<evidence type="ECO:0000259" key="1">
    <source>
        <dbReference type="PROSITE" id="PS50181"/>
    </source>
</evidence>
<dbReference type="PROSITE" id="PS50181">
    <property type="entry name" value="FBOX"/>
    <property type="match status" value="1"/>
</dbReference>
<keyword evidence="3" id="KW-1185">Reference proteome</keyword>
<comment type="caution">
    <text evidence="2">The sequence shown here is derived from an EMBL/GenBank/DDBJ whole genome shotgun (WGS) entry which is preliminary data.</text>
</comment>
<accession>A0A8J4V015</accession>
<reference evidence="2" key="1">
    <citation type="submission" date="2020-01" db="EMBL/GenBank/DDBJ databases">
        <title>Development of genomics and gene disruption for Polysphondylium violaceum indicates a role for the polyketide synthase stlB in stalk morphogenesis.</title>
        <authorList>
            <person name="Narita B."/>
            <person name="Kawabe Y."/>
            <person name="Kin K."/>
            <person name="Saito T."/>
            <person name="Gibbs R."/>
            <person name="Kuspa A."/>
            <person name="Muzny D."/>
            <person name="Queller D."/>
            <person name="Richards S."/>
            <person name="Strassman J."/>
            <person name="Sucgang R."/>
            <person name="Worley K."/>
            <person name="Schaap P."/>
        </authorList>
    </citation>
    <scope>NUCLEOTIDE SEQUENCE</scope>
    <source>
        <strain evidence="2">QSvi11</strain>
    </source>
</reference>
<protein>
    <recommendedName>
        <fullName evidence="1">F-box domain-containing protein</fullName>
    </recommendedName>
</protein>
<name>A0A8J4V015_9MYCE</name>
<dbReference type="OrthoDB" id="3219396at2759"/>
<dbReference type="Gene3D" id="1.20.1310.10">
    <property type="entry name" value="Cullin Repeats"/>
    <property type="match status" value="1"/>
</dbReference>
<dbReference type="InterPro" id="IPR016159">
    <property type="entry name" value="Cullin_repeat-like_dom_sf"/>
</dbReference>
<organism evidence="2 3">
    <name type="scientific">Polysphondylium violaceum</name>
    <dbReference type="NCBI Taxonomy" id="133409"/>
    <lineage>
        <taxon>Eukaryota</taxon>
        <taxon>Amoebozoa</taxon>
        <taxon>Evosea</taxon>
        <taxon>Eumycetozoa</taxon>
        <taxon>Dictyostelia</taxon>
        <taxon>Dictyosteliales</taxon>
        <taxon>Dictyosteliaceae</taxon>
        <taxon>Polysphondylium</taxon>
    </lineage>
</organism>
<evidence type="ECO:0000313" key="2">
    <source>
        <dbReference type="EMBL" id="KAF2068597.1"/>
    </source>
</evidence>
<proteinExistence type="predicted"/>
<dbReference type="Gene3D" id="1.20.1280.50">
    <property type="match status" value="1"/>
</dbReference>
<dbReference type="SUPFAM" id="SSF81383">
    <property type="entry name" value="F-box domain"/>
    <property type="match status" value="1"/>
</dbReference>
<sequence length="613" mass="71303">MEIFLKSPSITSLPPTIYTSDFLLAEEDQEESHDDFQDEDYDMVMTIGRSLSTNDIVTVFDIPKEVWIHILSFLNEKDLFHVSLVDSFLYNISQDNFLWKPLYIKKWNVIPIPHKQRIIIESQKHKRGFLNDYINNNLLNQSFYIHRIYNSKLNVIGKFLYQDNNNSNQDNNNNNSMGTNTNIGVATNIGPIWKSLYRERRMIVNEGGIEEFFQLLSTLISYPLEFNRKAMMTMYTLVFQLCIVNYKMKNCVFPPSELYGMLVEIVHNHLMKLLHEAQSIPDGKELILFYTIHWQNYLHSIKRINIVFRYFHRDWISKQGEDVSRPINLHVKGSSWWKKLVTLSDPNLPVAHLTTMMSRGWVAILFSGLQKSENDEDLFSAFNKDSNVTKTKDDMDISPRLSSVTADQQSIEKQMNRLTKSIQLCQRNSDSTLISNFLLSVFQLQEYLILSGDESANVNVLTAPMMANRDLSPTINNHHRHNNNRNINLNQNYINNHSVDNDIQIILENNPFLQQNILNSVTIMPRPQRLVTQHQPILHSNNMVLNNILNYTNRCPFCNIFNNNPPVLCDEKMNRVAKKCYTFLISTLHQEKSNSKVNGTASHTIDTNMSLVR</sequence>
<dbReference type="AlphaFoldDB" id="A0A8J4V015"/>
<dbReference type="Proteomes" id="UP000695562">
    <property type="component" value="Unassembled WGS sequence"/>
</dbReference>
<dbReference type="Pfam" id="PF12937">
    <property type="entry name" value="F-box-like"/>
    <property type="match status" value="1"/>
</dbReference>
<feature type="domain" description="F-box" evidence="1">
    <location>
        <begin position="56"/>
        <end position="102"/>
    </location>
</feature>
<gene>
    <name evidence="2" type="ORF">CYY_010080</name>
</gene>
<dbReference type="InterPro" id="IPR001810">
    <property type="entry name" value="F-box_dom"/>
</dbReference>
<dbReference type="SUPFAM" id="SSF74788">
    <property type="entry name" value="Cullin repeat-like"/>
    <property type="match status" value="1"/>
</dbReference>